<reference evidence="1" key="1">
    <citation type="journal article" date="2014" name="Front. Microbiol.">
        <title>High frequency of phylogenetically diverse reductive dehalogenase-homologous genes in deep subseafloor sedimentary metagenomes.</title>
        <authorList>
            <person name="Kawai M."/>
            <person name="Futagami T."/>
            <person name="Toyoda A."/>
            <person name="Takaki Y."/>
            <person name="Nishi S."/>
            <person name="Hori S."/>
            <person name="Arai W."/>
            <person name="Tsubouchi T."/>
            <person name="Morono Y."/>
            <person name="Uchiyama I."/>
            <person name="Ito T."/>
            <person name="Fujiyama A."/>
            <person name="Inagaki F."/>
            <person name="Takami H."/>
        </authorList>
    </citation>
    <scope>NUCLEOTIDE SEQUENCE</scope>
    <source>
        <strain evidence="1">Expedition CK06-06</strain>
    </source>
</reference>
<name>X1ADK0_9ZZZZ</name>
<sequence>MDCYDDVLKIYHENNGIDNYIDYMTDLINNKSEAL</sequence>
<evidence type="ECO:0000313" key="1">
    <source>
        <dbReference type="EMBL" id="GAG79999.1"/>
    </source>
</evidence>
<feature type="non-terminal residue" evidence="1">
    <location>
        <position position="35"/>
    </location>
</feature>
<gene>
    <name evidence="1" type="ORF">S01H4_35603</name>
</gene>
<dbReference type="AlphaFoldDB" id="X1ADK0"/>
<comment type="caution">
    <text evidence="1">The sequence shown here is derived from an EMBL/GenBank/DDBJ whole genome shotgun (WGS) entry which is preliminary data.</text>
</comment>
<organism evidence="1">
    <name type="scientific">marine sediment metagenome</name>
    <dbReference type="NCBI Taxonomy" id="412755"/>
    <lineage>
        <taxon>unclassified sequences</taxon>
        <taxon>metagenomes</taxon>
        <taxon>ecological metagenomes</taxon>
    </lineage>
</organism>
<dbReference type="EMBL" id="BART01018949">
    <property type="protein sequence ID" value="GAG79999.1"/>
    <property type="molecule type" value="Genomic_DNA"/>
</dbReference>
<proteinExistence type="predicted"/>
<protein>
    <submittedName>
        <fullName evidence="1">Uncharacterized protein</fullName>
    </submittedName>
</protein>
<accession>X1ADK0</accession>